<keyword evidence="3" id="KW-0479">Metal-binding</keyword>
<keyword evidence="2" id="KW-1003">Cell membrane</keyword>
<proteinExistence type="predicted"/>
<dbReference type="PANTHER" id="PTHR38344:SF1">
    <property type="entry name" value="INORGANIC CARBON TRANSPORTER SUBUNIT DABA-RELATED"/>
    <property type="match status" value="1"/>
</dbReference>
<evidence type="ECO:0000313" key="6">
    <source>
        <dbReference type="EMBL" id="AFM13240.1"/>
    </source>
</evidence>
<dbReference type="KEGG" id="tpx:Turpa_2600"/>
<keyword evidence="5" id="KW-0472">Membrane</keyword>
<organism evidence="6 7">
    <name type="scientific">Turneriella parva (strain ATCC BAA-1111 / DSM 21527 / NCTC 11395 / H)</name>
    <name type="common">Leptospira parva</name>
    <dbReference type="NCBI Taxonomy" id="869212"/>
    <lineage>
        <taxon>Bacteria</taxon>
        <taxon>Pseudomonadati</taxon>
        <taxon>Spirochaetota</taxon>
        <taxon>Spirochaetia</taxon>
        <taxon>Leptospirales</taxon>
        <taxon>Leptospiraceae</taxon>
        <taxon>Turneriella</taxon>
    </lineage>
</organism>
<evidence type="ECO:0000256" key="3">
    <source>
        <dbReference type="ARBA" id="ARBA00022723"/>
    </source>
</evidence>
<dbReference type="PATRIC" id="fig|869212.3.peg.2618"/>
<dbReference type="PANTHER" id="PTHR38344">
    <property type="entry name" value="UPF0753 PROTEIN AQ_863"/>
    <property type="match status" value="1"/>
</dbReference>
<evidence type="ECO:0000256" key="4">
    <source>
        <dbReference type="ARBA" id="ARBA00022833"/>
    </source>
</evidence>
<protein>
    <submittedName>
        <fullName evidence="6">Uncharacterized protein</fullName>
    </submittedName>
</protein>
<dbReference type="EMBL" id="CP002959">
    <property type="protein sequence ID" value="AFM13240.1"/>
    <property type="molecule type" value="Genomic_DNA"/>
</dbReference>
<name>I4B7I3_TURPD</name>
<evidence type="ECO:0000256" key="2">
    <source>
        <dbReference type="ARBA" id="ARBA00022475"/>
    </source>
</evidence>
<keyword evidence="1" id="KW-0813">Transport</keyword>
<sequence>MNHTQPDTQANQSVSEILQELRRYLPQQGPIKDFIADNIIGVFRSEGLTFHEALRRASSLYGAREYRSISEYRRSYHQGEISEAAIDFVVAGEDEAESGLKAAMLNEMVHDDVRRGGFRSAGYLHGMAQSTHTVLEEDVHPVLFRLIGNFLDQGIAAVNLSLHHDDFWQAMRQQFSVLRPSGVSRYVAERIQNESPQMLVESAVKALLPRGADTKTFVLEILMAARGWSGVIAQIEARPAYLNYPRRITLEQYVALYLALLSDALIRKGYVAASFAPANSHAEFFSGSAPDESRAEKLCRLWHDAAEMTHYFAVLAAIDTNAAHPRARSARAGTADFQAIFCIDDREESIRRHLEEVNQKIETFGAPGFFGIDMVYQGPFDAIAIKQCPVPVTPKYRVRGIYRGKRKVYLSRLEMNFWHRHGNNVLLGSVISLFFGLLSLFRLGLSVHFPSRSFATVDSFAAHAEATELHYERPENAEAEDGYFEGYTVTEMAERVGRVLTQIGLRQNFAPLVAIVGHGSSSANNPFFAAYDCGACSGRPGLANARVFALMANRTDVRQILAAEGLAIPEGTHFVGALHDTTRDEILFLDENQIPATHTAALSDLKKNFATALKNTALERSRRFEDVPFQKSAESAQKECIARSEMLFEPRPEYTHATNSVGIVAPRSLTENLFLDRRTFFNSYNPHSDPGGEILSQILTPFVPVCAGINLAYYFSLLDNSVYGAGSKLPHNIFGLIGVGNGVDGDLRSGLPEQMIEIHDPFRLLIIIEQSREIVERVLASNLSVAGWIQKDWVKLCVYDSAAREYYWYTRGALRAIVLPAAAVPEYADSFAAFKGQRRNLVPGAIAKGRAT</sequence>
<reference evidence="6 7" key="1">
    <citation type="submission" date="2012-06" db="EMBL/GenBank/DDBJ databases">
        <title>The complete chromosome of genome of Turneriella parva DSM 21527.</title>
        <authorList>
            <consortium name="US DOE Joint Genome Institute (JGI-PGF)"/>
            <person name="Lucas S."/>
            <person name="Han J."/>
            <person name="Lapidus A."/>
            <person name="Bruce D."/>
            <person name="Goodwin L."/>
            <person name="Pitluck S."/>
            <person name="Peters L."/>
            <person name="Kyrpides N."/>
            <person name="Mavromatis K."/>
            <person name="Ivanova N."/>
            <person name="Mikhailova N."/>
            <person name="Chertkov O."/>
            <person name="Detter J.C."/>
            <person name="Tapia R."/>
            <person name="Han C."/>
            <person name="Land M."/>
            <person name="Hauser L."/>
            <person name="Markowitz V."/>
            <person name="Cheng J.-F."/>
            <person name="Hugenholtz P."/>
            <person name="Woyke T."/>
            <person name="Wu D."/>
            <person name="Gronow S."/>
            <person name="Wellnitz S."/>
            <person name="Brambilla E."/>
            <person name="Klenk H.-P."/>
            <person name="Eisen J.A."/>
        </authorList>
    </citation>
    <scope>NUCLEOTIDE SEQUENCE [LARGE SCALE GENOMIC DNA]</scope>
    <source>
        <strain evidence="7">ATCC BAA-1111 / DSM 21527 / NCTC 11395 / H</strain>
    </source>
</reference>
<dbReference type="GO" id="GO:0046872">
    <property type="term" value="F:metal ion binding"/>
    <property type="evidence" value="ECO:0007669"/>
    <property type="project" value="UniProtKB-KW"/>
</dbReference>
<accession>I4B7I3</accession>
<evidence type="ECO:0000313" key="7">
    <source>
        <dbReference type="Proteomes" id="UP000006048"/>
    </source>
</evidence>
<gene>
    <name evidence="6" type="ordered locus">Turpa_2600</name>
</gene>
<dbReference type="Pfam" id="PF10070">
    <property type="entry name" value="DabA"/>
    <property type="match status" value="1"/>
</dbReference>
<keyword evidence="7" id="KW-1185">Reference proteome</keyword>
<dbReference type="AlphaFoldDB" id="I4B7I3"/>
<evidence type="ECO:0000256" key="5">
    <source>
        <dbReference type="ARBA" id="ARBA00023136"/>
    </source>
</evidence>
<dbReference type="InterPro" id="IPR018752">
    <property type="entry name" value="DabA"/>
</dbReference>
<dbReference type="Proteomes" id="UP000006048">
    <property type="component" value="Chromosome"/>
</dbReference>
<evidence type="ECO:0000256" key="1">
    <source>
        <dbReference type="ARBA" id="ARBA00022448"/>
    </source>
</evidence>
<dbReference type="HOGENOM" id="CLU_009885_0_0_12"/>
<keyword evidence="4" id="KW-0862">Zinc</keyword>
<dbReference type="STRING" id="869212.Turpa_2600"/>